<dbReference type="EMBL" id="BLJE01000002">
    <property type="protein sequence ID" value="GFE64678.1"/>
    <property type="molecule type" value="Genomic_DNA"/>
</dbReference>
<evidence type="ECO:0000313" key="1">
    <source>
        <dbReference type="EMBL" id="GFE64678.1"/>
    </source>
</evidence>
<name>A0A6N6JHB8_9RHOB</name>
<gene>
    <name evidence="1" type="ORF">KIN_17520</name>
</gene>
<comment type="caution">
    <text evidence="1">The sequence shown here is derived from an EMBL/GenBank/DDBJ whole genome shotgun (WGS) entry which is preliminary data.</text>
</comment>
<accession>A0A6N6JHB8</accession>
<keyword evidence="2" id="KW-1185">Reference proteome</keyword>
<reference evidence="1 2" key="1">
    <citation type="submission" date="2019-12" db="EMBL/GenBank/DDBJ databases">
        <title>Litoreibacter badius sp. nov., a novel bacteriochlorophyll a-containing bacterium in the genus Litoreibacter.</title>
        <authorList>
            <person name="Kanamuro M."/>
            <person name="Takabe Y."/>
            <person name="Mori K."/>
            <person name="Takaichi S."/>
            <person name="Hanada S."/>
        </authorList>
    </citation>
    <scope>NUCLEOTIDE SEQUENCE [LARGE SCALE GENOMIC DNA]</scope>
    <source>
        <strain evidence="1 2">K6</strain>
    </source>
</reference>
<proteinExistence type="predicted"/>
<protein>
    <submittedName>
        <fullName evidence="1">Uncharacterized protein</fullName>
    </submittedName>
</protein>
<dbReference type="AlphaFoldDB" id="A0A6N6JHB8"/>
<dbReference type="Proteomes" id="UP000436822">
    <property type="component" value="Unassembled WGS sequence"/>
</dbReference>
<organism evidence="1 2">
    <name type="scientific">Litoreibacter roseus</name>
    <dbReference type="NCBI Taxonomy" id="2601869"/>
    <lineage>
        <taxon>Bacteria</taxon>
        <taxon>Pseudomonadati</taxon>
        <taxon>Pseudomonadota</taxon>
        <taxon>Alphaproteobacteria</taxon>
        <taxon>Rhodobacterales</taxon>
        <taxon>Roseobacteraceae</taxon>
        <taxon>Litoreibacter</taxon>
    </lineage>
</organism>
<evidence type="ECO:0000313" key="2">
    <source>
        <dbReference type="Proteomes" id="UP000436822"/>
    </source>
</evidence>
<sequence length="85" mass="9313">MVAWVVVVIDTDLFMHAGGIAGQGHNFAKLLDRAHNRIGIGVDPCHAVSTIRCNKRGFTDPKALRKVTITGIRRRGSMRTNVFGI</sequence>